<dbReference type="VEuPathDB" id="FungiDB:BO71DRAFT_298391"/>
<evidence type="ECO:0008006" key="3">
    <source>
        <dbReference type="Google" id="ProtNLM"/>
    </source>
</evidence>
<dbReference type="AlphaFoldDB" id="A0A319D404"/>
<evidence type="ECO:0000313" key="1">
    <source>
        <dbReference type="EMBL" id="PYH91899.1"/>
    </source>
</evidence>
<keyword evidence="2" id="KW-1185">Reference proteome</keyword>
<dbReference type="EMBL" id="KZ825931">
    <property type="protein sequence ID" value="PYH91899.1"/>
    <property type="molecule type" value="Genomic_DNA"/>
</dbReference>
<dbReference type="OrthoDB" id="341259at2759"/>
<evidence type="ECO:0000313" key="2">
    <source>
        <dbReference type="Proteomes" id="UP000247810"/>
    </source>
</evidence>
<name>A0A319D404_9EURO</name>
<accession>A0A319D404</accession>
<gene>
    <name evidence="1" type="ORF">BO71DRAFT_298391</name>
</gene>
<protein>
    <recommendedName>
        <fullName evidence="3">F-box domain-containing protein</fullName>
    </recommendedName>
</protein>
<proteinExistence type="predicted"/>
<dbReference type="STRING" id="1448320.A0A319D404"/>
<reference evidence="1 2" key="1">
    <citation type="submission" date="2018-02" db="EMBL/GenBank/DDBJ databases">
        <title>The genomes of Aspergillus section Nigri reveals drivers in fungal speciation.</title>
        <authorList>
            <consortium name="DOE Joint Genome Institute"/>
            <person name="Vesth T.C."/>
            <person name="Nybo J."/>
            <person name="Theobald S."/>
            <person name="Brandl J."/>
            <person name="Frisvad J.C."/>
            <person name="Nielsen K.F."/>
            <person name="Lyhne E.K."/>
            <person name="Kogle M.E."/>
            <person name="Kuo A."/>
            <person name="Riley R."/>
            <person name="Clum A."/>
            <person name="Nolan M."/>
            <person name="Lipzen A."/>
            <person name="Salamov A."/>
            <person name="Henrissat B."/>
            <person name="Wiebenga A."/>
            <person name="De vries R.P."/>
            <person name="Grigoriev I.V."/>
            <person name="Mortensen U.H."/>
            <person name="Andersen M.R."/>
            <person name="Baker S.E."/>
        </authorList>
    </citation>
    <scope>NUCLEOTIDE SEQUENCE [LARGE SCALE GENOMIC DNA]</scope>
    <source>
        <strain evidence="1 2">CBS 707.79</strain>
    </source>
</reference>
<sequence>MSLLNLANEVLLMIAETLESENDINAMVQTNHRFYALLNPYLYRHNRRHSGSSALLWAAMTGQAVTAR</sequence>
<organism evidence="1 2">
    <name type="scientific">Aspergillus ellipticus CBS 707.79</name>
    <dbReference type="NCBI Taxonomy" id="1448320"/>
    <lineage>
        <taxon>Eukaryota</taxon>
        <taxon>Fungi</taxon>
        <taxon>Dikarya</taxon>
        <taxon>Ascomycota</taxon>
        <taxon>Pezizomycotina</taxon>
        <taxon>Eurotiomycetes</taxon>
        <taxon>Eurotiomycetidae</taxon>
        <taxon>Eurotiales</taxon>
        <taxon>Aspergillaceae</taxon>
        <taxon>Aspergillus</taxon>
        <taxon>Aspergillus subgen. Circumdati</taxon>
    </lineage>
</organism>
<feature type="non-terminal residue" evidence="1">
    <location>
        <position position="68"/>
    </location>
</feature>
<dbReference type="Proteomes" id="UP000247810">
    <property type="component" value="Unassembled WGS sequence"/>
</dbReference>